<dbReference type="InterPro" id="IPR020841">
    <property type="entry name" value="PKS_Beta-ketoAc_synthase_dom"/>
</dbReference>
<dbReference type="Gene3D" id="3.40.47.10">
    <property type="match status" value="1"/>
</dbReference>
<dbReference type="PROSITE" id="PS52004">
    <property type="entry name" value="KS3_2"/>
    <property type="match status" value="1"/>
</dbReference>
<comment type="caution">
    <text evidence="4">The sequence shown here is derived from an EMBL/GenBank/DDBJ whole genome shotgun (WGS) entry which is preliminary data.</text>
</comment>
<dbReference type="InterPro" id="IPR000794">
    <property type="entry name" value="Beta-ketoacyl_synthase"/>
</dbReference>
<keyword evidence="2" id="KW-0808">Transferase</keyword>
<accession>A0A7V5HZB1</accession>
<organism evidence="4">
    <name type="scientific">Aerophobetes bacterium</name>
    <dbReference type="NCBI Taxonomy" id="2030807"/>
    <lineage>
        <taxon>Bacteria</taxon>
        <taxon>Candidatus Aerophobota</taxon>
    </lineage>
</organism>
<evidence type="ECO:0000313" key="4">
    <source>
        <dbReference type="EMBL" id="HHF98693.1"/>
    </source>
</evidence>
<dbReference type="GO" id="GO:0005829">
    <property type="term" value="C:cytosol"/>
    <property type="evidence" value="ECO:0007669"/>
    <property type="project" value="TreeGrafter"/>
</dbReference>
<gene>
    <name evidence="4" type="ORF">ENL39_04320</name>
</gene>
<dbReference type="NCBIfam" id="NF005589">
    <property type="entry name" value="PRK07314.1"/>
    <property type="match status" value="1"/>
</dbReference>
<sequence length="311" mass="32985">MGTAIAGGEFAEEQHTILVKKGPKKVSPLLSIIFYNDSCVAQICIEFGLKGASITLSGACAASSTAIACAFEKIREGEADVILAGGVETPIIITFIATMGKLGAMSKRNTEPEKACRPFDKKRDGFVVGEGSCVLVLEELTHALKRGAHIYAEICGTGRTTDAYHIISPEPTTDQASRAMRLALADAGILPQDVDYINAHGSSTQTNDIAETKAIKNVLGEHAYNVSISSTKSIYGHPMGAAGAMDLAVTCLALENNLVPPTINYEFPDPECDLDYTPNKARISRINVALSNSFGFGGHNTCIAIKRFDGV</sequence>
<dbReference type="Pfam" id="PF02801">
    <property type="entry name" value="Ketoacyl-synt_C"/>
    <property type="match status" value="1"/>
</dbReference>
<dbReference type="EMBL" id="DRTT01000121">
    <property type="protein sequence ID" value="HHF98693.1"/>
    <property type="molecule type" value="Genomic_DNA"/>
</dbReference>
<dbReference type="SUPFAM" id="SSF53901">
    <property type="entry name" value="Thiolase-like"/>
    <property type="match status" value="2"/>
</dbReference>
<dbReference type="AlphaFoldDB" id="A0A7V5HZB1"/>
<dbReference type="GO" id="GO:0004315">
    <property type="term" value="F:3-oxoacyl-[acyl-carrier-protein] synthase activity"/>
    <property type="evidence" value="ECO:0007669"/>
    <property type="project" value="TreeGrafter"/>
</dbReference>
<dbReference type="CDD" id="cd00834">
    <property type="entry name" value="KAS_I_II"/>
    <property type="match status" value="1"/>
</dbReference>
<comment type="similarity">
    <text evidence="1">Belongs to the thiolase-like superfamily. Beta-ketoacyl-ACP synthases family.</text>
</comment>
<dbReference type="InterPro" id="IPR014030">
    <property type="entry name" value="Ketoacyl_synth_N"/>
</dbReference>
<dbReference type="Proteomes" id="UP000886070">
    <property type="component" value="Unassembled WGS sequence"/>
</dbReference>
<evidence type="ECO:0000259" key="3">
    <source>
        <dbReference type="PROSITE" id="PS52004"/>
    </source>
</evidence>
<dbReference type="Pfam" id="PF00109">
    <property type="entry name" value="ketoacyl-synt"/>
    <property type="match status" value="1"/>
</dbReference>
<name>A0A7V5HZB1_UNCAE</name>
<protein>
    <submittedName>
        <fullName evidence="4">Beta-ketoacyl-[acyl-carrier-protein] synthase family protein</fullName>
    </submittedName>
</protein>
<dbReference type="PANTHER" id="PTHR11712">
    <property type="entry name" value="POLYKETIDE SYNTHASE-RELATED"/>
    <property type="match status" value="1"/>
</dbReference>
<dbReference type="InterPro" id="IPR016039">
    <property type="entry name" value="Thiolase-like"/>
</dbReference>
<dbReference type="SMART" id="SM00825">
    <property type="entry name" value="PKS_KS"/>
    <property type="match status" value="1"/>
</dbReference>
<reference evidence="4" key="1">
    <citation type="journal article" date="2020" name="mSystems">
        <title>Genome- and Community-Level Interaction Insights into Carbon Utilization and Element Cycling Functions of Hydrothermarchaeota in Hydrothermal Sediment.</title>
        <authorList>
            <person name="Zhou Z."/>
            <person name="Liu Y."/>
            <person name="Xu W."/>
            <person name="Pan J."/>
            <person name="Luo Z.H."/>
            <person name="Li M."/>
        </authorList>
    </citation>
    <scope>NUCLEOTIDE SEQUENCE [LARGE SCALE GENOMIC DNA]</scope>
    <source>
        <strain evidence="4">HyVt-92</strain>
    </source>
</reference>
<evidence type="ECO:0000256" key="2">
    <source>
        <dbReference type="ARBA" id="ARBA00022679"/>
    </source>
</evidence>
<feature type="domain" description="Ketosynthase family 3 (KS3)" evidence="3">
    <location>
        <begin position="1"/>
        <end position="307"/>
    </location>
</feature>
<dbReference type="GO" id="GO:0006633">
    <property type="term" value="P:fatty acid biosynthetic process"/>
    <property type="evidence" value="ECO:0007669"/>
    <property type="project" value="TreeGrafter"/>
</dbReference>
<evidence type="ECO:0000256" key="1">
    <source>
        <dbReference type="ARBA" id="ARBA00008467"/>
    </source>
</evidence>
<proteinExistence type="inferred from homology"/>
<dbReference type="PANTHER" id="PTHR11712:SF336">
    <property type="entry name" value="3-OXOACYL-[ACYL-CARRIER-PROTEIN] SYNTHASE, MITOCHONDRIAL"/>
    <property type="match status" value="1"/>
</dbReference>
<dbReference type="InterPro" id="IPR014031">
    <property type="entry name" value="Ketoacyl_synth_C"/>
</dbReference>
<feature type="non-terminal residue" evidence="4">
    <location>
        <position position="1"/>
    </location>
</feature>
<dbReference type="FunFam" id="3.40.47.10:FF:000029">
    <property type="entry name" value="3-oxoacyl-[acyl-carrier-protein] synthase 1"/>
    <property type="match status" value="1"/>
</dbReference>